<sequence length="47" mass="5600">MCPKVFLTDIIIRQGYAKDLLNKKGNIQERRRVIHCILPYPAEFHYP</sequence>
<accession>A0A445MU20</accession>
<dbReference type="EMBL" id="OJIN01000071">
    <property type="protein sequence ID" value="SPD72970.1"/>
    <property type="molecule type" value="Genomic_DNA"/>
</dbReference>
<proteinExistence type="predicted"/>
<name>A0A445MU20_9BACT</name>
<reference evidence="1" key="1">
    <citation type="submission" date="2018-01" db="EMBL/GenBank/DDBJ databases">
        <authorList>
            <person name="Regsiter A."/>
            <person name="William W."/>
        </authorList>
    </citation>
    <scope>NUCLEOTIDE SEQUENCE</scope>
    <source>
        <strain evidence="1">TRIP AH-1</strain>
    </source>
</reference>
<protein>
    <submittedName>
        <fullName evidence="1">Uncharacterized protein</fullName>
    </submittedName>
</protein>
<gene>
    <name evidence="1" type="ORF">PITCH_A1620014</name>
</gene>
<evidence type="ECO:0000313" key="1">
    <source>
        <dbReference type="EMBL" id="SPD72970.1"/>
    </source>
</evidence>
<dbReference type="AlphaFoldDB" id="A0A445MU20"/>
<organism evidence="1">
    <name type="scientific">uncultured Desulfobacterium sp</name>
    <dbReference type="NCBI Taxonomy" id="201089"/>
    <lineage>
        <taxon>Bacteria</taxon>
        <taxon>Pseudomonadati</taxon>
        <taxon>Thermodesulfobacteriota</taxon>
        <taxon>Desulfobacteria</taxon>
        <taxon>Desulfobacterales</taxon>
        <taxon>Desulfobacteriaceae</taxon>
        <taxon>Desulfobacterium</taxon>
        <taxon>environmental samples</taxon>
    </lineage>
</organism>